<sequence length="139" mass="14829">MHPAAHSAAKMPEHGLMTPDDLKWGPAPPVFQSGAEMAVLHGNPGAAGAYVVRLKMPDGYKIMPHWHPTTENITVVSGTFHLGTGGTFDEAKGKDMPTGSFGYVGPHMKHFAWTTGETVVQVHGTGPFKLVYVNPADDP</sequence>
<dbReference type="EMBL" id="VBPA01000285">
    <property type="protein sequence ID" value="TMQ69597.1"/>
    <property type="molecule type" value="Genomic_DNA"/>
</dbReference>
<evidence type="ECO:0000313" key="3">
    <source>
        <dbReference type="Proteomes" id="UP000319836"/>
    </source>
</evidence>
<proteinExistence type="predicted"/>
<dbReference type="InterPro" id="IPR014710">
    <property type="entry name" value="RmlC-like_jellyroll"/>
</dbReference>
<comment type="caution">
    <text evidence="2">The sequence shown here is derived from an EMBL/GenBank/DDBJ whole genome shotgun (WGS) entry which is preliminary data.</text>
</comment>
<evidence type="ECO:0000259" key="1">
    <source>
        <dbReference type="Pfam" id="PF12973"/>
    </source>
</evidence>
<dbReference type="InterPro" id="IPR025979">
    <property type="entry name" value="ChrR-like_cupin_dom"/>
</dbReference>
<reference evidence="2 3" key="1">
    <citation type="journal article" date="2019" name="Nat. Microbiol.">
        <title>Mediterranean grassland soil C-N compound turnover is dependent on rainfall and depth, and is mediated by genomically divergent microorganisms.</title>
        <authorList>
            <person name="Diamond S."/>
            <person name="Andeer P.F."/>
            <person name="Li Z."/>
            <person name="Crits-Christoph A."/>
            <person name="Burstein D."/>
            <person name="Anantharaman K."/>
            <person name="Lane K.R."/>
            <person name="Thomas B.C."/>
            <person name="Pan C."/>
            <person name="Northen T.R."/>
            <person name="Banfield J.F."/>
        </authorList>
    </citation>
    <scope>NUCLEOTIDE SEQUENCE [LARGE SCALE GENOMIC DNA]</scope>
    <source>
        <strain evidence="2">WS_10</strain>
    </source>
</reference>
<accession>A0A538U118</accession>
<dbReference type="SUPFAM" id="SSF51182">
    <property type="entry name" value="RmlC-like cupins"/>
    <property type="match status" value="1"/>
</dbReference>
<dbReference type="AlphaFoldDB" id="A0A538U118"/>
<evidence type="ECO:0000313" key="2">
    <source>
        <dbReference type="EMBL" id="TMQ69597.1"/>
    </source>
</evidence>
<gene>
    <name evidence="2" type="ORF">E6K80_11185</name>
</gene>
<dbReference type="Gene3D" id="2.60.120.10">
    <property type="entry name" value="Jelly Rolls"/>
    <property type="match status" value="1"/>
</dbReference>
<organism evidence="2 3">
    <name type="scientific">Eiseniibacteriota bacterium</name>
    <dbReference type="NCBI Taxonomy" id="2212470"/>
    <lineage>
        <taxon>Bacteria</taxon>
        <taxon>Candidatus Eiseniibacteriota</taxon>
    </lineage>
</organism>
<dbReference type="CDD" id="cd06989">
    <property type="entry name" value="cupin_DRT102"/>
    <property type="match status" value="1"/>
</dbReference>
<dbReference type="InterPro" id="IPR011051">
    <property type="entry name" value="RmlC_Cupin_sf"/>
</dbReference>
<feature type="domain" description="ChrR-like cupin" evidence="1">
    <location>
        <begin position="16"/>
        <end position="128"/>
    </location>
</feature>
<feature type="non-terminal residue" evidence="2">
    <location>
        <position position="139"/>
    </location>
</feature>
<protein>
    <recommendedName>
        <fullName evidence="1">ChrR-like cupin domain-containing protein</fullName>
    </recommendedName>
</protein>
<name>A0A538U118_UNCEI</name>
<dbReference type="Pfam" id="PF12973">
    <property type="entry name" value="Cupin_7"/>
    <property type="match status" value="1"/>
</dbReference>
<dbReference type="Proteomes" id="UP000319836">
    <property type="component" value="Unassembled WGS sequence"/>
</dbReference>